<dbReference type="InterPro" id="IPR023798">
    <property type="entry name" value="Ribosomal_uS7_dom"/>
</dbReference>
<evidence type="ECO:0000313" key="9">
    <source>
        <dbReference type="EMBL" id="OGG49755.1"/>
    </source>
</evidence>
<keyword evidence="6" id="KW-0820">tRNA-binding</keyword>
<evidence type="ECO:0000256" key="7">
    <source>
        <dbReference type="RuleBase" id="RU003619"/>
    </source>
</evidence>
<evidence type="ECO:0000256" key="4">
    <source>
        <dbReference type="ARBA" id="ARBA00022980"/>
    </source>
</evidence>
<evidence type="ECO:0000313" key="10">
    <source>
        <dbReference type="Proteomes" id="UP000178606"/>
    </source>
</evidence>
<dbReference type="PROSITE" id="PS00052">
    <property type="entry name" value="RIBOSOMAL_S7"/>
    <property type="match status" value="1"/>
</dbReference>
<dbReference type="InterPro" id="IPR036823">
    <property type="entry name" value="Ribosomal_uS7_dom_sf"/>
</dbReference>
<dbReference type="FunFam" id="1.10.455.10:FF:000001">
    <property type="entry name" value="30S ribosomal protein S7"/>
    <property type="match status" value="1"/>
</dbReference>
<evidence type="ECO:0000256" key="6">
    <source>
        <dbReference type="HAMAP-Rule" id="MF_00480"/>
    </source>
</evidence>
<dbReference type="GO" id="GO:0000049">
    <property type="term" value="F:tRNA binding"/>
    <property type="evidence" value="ECO:0007669"/>
    <property type="project" value="UniProtKB-UniRule"/>
</dbReference>
<keyword evidence="4 6" id="KW-0689">Ribosomal protein</keyword>
<dbReference type="Pfam" id="PF00177">
    <property type="entry name" value="Ribosomal_S7"/>
    <property type="match status" value="1"/>
</dbReference>
<gene>
    <name evidence="6" type="primary">rpsG</name>
    <name evidence="9" type="ORF">A3F84_06690</name>
</gene>
<dbReference type="GO" id="GO:0006412">
    <property type="term" value="P:translation"/>
    <property type="evidence" value="ECO:0007669"/>
    <property type="project" value="UniProtKB-UniRule"/>
</dbReference>
<organism evidence="9 10">
    <name type="scientific">Handelsmanbacteria sp. (strain RIFCSPLOWO2_12_FULL_64_10)</name>
    <dbReference type="NCBI Taxonomy" id="1817868"/>
    <lineage>
        <taxon>Bacteria</taxon>
        <taxon>Candidatus Handelsmaniibacteriota</taxon>
    </lineage>
</organism>
<dbReference type="GO" id="GO:0019843">
    <property type="term" value="F:rRNA binding"/>
    <property type="evidence" value="ECO:0007669"/>
    <property type="project" value="UniProtKB-UniRule"/>
</dbReference>
<keyword evidence="3 6" id="KW-0694">RNA-binding</keyword>
<dbReference type="EMBL" id="MFKF01000225">
    <property type="protein sequence ID" value="OGG49755.1"/>
    <property type="molecule type" value="Genomic_DNA"/>
</dbReference>
<evidence type="ECO:0000256" key="3">
    <source>
        <dbReference type="ARBA" id="ARBA00022884"/>
    </source>
</evidence>
<proteinExistence type="inferred from homology"/>
<accession>A0A1F6CKU1</accession>
<sequence length="156" mass="18153">MPRRRQVEKRQILPDPKYHNILVARFINRLFRRGKKSISEGIFYRAMEIVEKRTNQSGVDIFQKAVENVKPVVMVRSRRVGGANYQVPVEVRPDQRTSLSIRWLITFSQERSEKSMAERLAAELMAAANNEGGAVRRREDTHRMAEANRAFAHYRG</sequence>
<dbReference type="Gene3D" id="1.10.455.10">
    <property type="entry name" value="Ribosomal protein S7 domain"/>
    <property type="match status" value="1"/>
</dbReference>
<dbReference type="HAMAP" id="MF_00480_B">
    <property type="entry name" value="Ribosomal_uS7_B"/>
    <property type="match status" value="1"/>
</dbReference>
<evidence type="ECO:0000256" key="5">
    <source>
        <dbReference type="ARBA" id="ARBA00023274"/>
    </source>
</evidence>
<dbReference type="Proteomes" id="UP000178606">
    <property type="component" value="Unassembled WGS sequence"/>
</dbReference>
<dbReference type="PANTHER" id="PTHR11205">
    <property type="entry name" value="RIBOSOMAL PROTEIN S7"/>
    <property type="match status" value="1"/>
</dbReference>
<dbReference type="PIRSF" id="PIRSF002122">
    <property type="entry name" value="RPS7p_RPS7a_RPS5e_RPS7o"/>
    <property type="match status" value="1"/>
</dbReference>
<reference evidence="9 10" key="1">
    <citation type="journal article" date="2016" name="Nat. Commun.">
        <title>Thousands of microbial genomes shed light on interconnected biogeochemical processes in an aquifer system.</title>
        <authorList>
            <person name="Anantharaman K."/>
            <person name="Brown C.T."/>
            <person name="Hug L.A."/>
            <person name="Sharon I."/>
            <person name="Castelle C.J."/>
            <person name="Probst A.J."/>
            <person name="Thomas B.C."/>
            <person name="Singh A."/>
            <person name="Wilkins M.J."/>
            <person name="Karaoz U."/>
            <person name="Brodie E.L."/>
            <person name="Williams K.H."/>
            <person name="Hubbard S.S."/>
            <person name="Banfield J.F."/>
        </authorList>
    </citation>
    <scope>NUCLEOTIDE SEQUENCE [LARGE SCALE GENOMIC DNA]</scope>
    <source>
        <strain evidence="10">RIFCSPLOWO2_12_FULL_64_10</strain>
    </source>
</reference>
<feature type="domain" description="Small ribosomal subunit protein uS7" evidence="8">
    <location>
        <begin position="2"/>
        <end position="149"/>
    </location>
</feature>
<dbReference type="InterPro" id="IPR005717">
    <property type="entry name" value="Ribosomal_uS7_bac/org-type"/>
</dbReference>
<comment type="function">
    <text evidence="6">One of the primary rRNA binding proteins, it binds directly to 16S rRNA where it nucleates assembly of the head domain of the 30S subunit. Is located at the subunit interface close to the decoding center, probably blocks exit of the E-site tRNA.</text>
</comment>
<comment type="similarity">
    <text evidence="1 6 7">Belongs to the universal ribosomal protein uS7 family.</text>
</comment>
<comment type="caution">
    <text evidence="9">The sequence shown here is derived from an EMBL/GenBank/DDBJ whole genome shotgun (WGS) entry which is preliminary data.</text>
</comment>
<evidence type="ECO:0000256" key="2">
    <source>
        <dbReference type="ARBA" id="ARBA00022730"/>
    </source>
</evidence>
<dbReference type="CDD" id="cd14869">
    <property type="entry name" value="uS7_Bacteria"/>
    <property type="match status" value="1"/>
</dbReference>
<keyword evidence="5 6" id="KW-0687">Ribonucleoprotein</keyword>
<comment type="subunit">
    <text evidence="6">Part of the 30S ribosomal subunit. Contacts proteins S9 and S11.</text>
</comment>
<dbReference type="InterPro" id="IPR000235">
    <property type="entry name" value="Ribosomal_uS7"/>
</dbReference>
<evidence type="ECO:0000259" key="8">
    <source>
        <dbReference type="Pfam" id="PF00177"/>
    </source>
</evidence>
<dbReference type="SUPFAM" id="SSF47973">
    <property type="entry name" value="Ribosomal protein S7"/>
    <property type="match status" value="1"/>
</dbReference>
<protein>
    <recommendedName>
        <fullName evidence="6">Small ribosomal subunit protein uS7</fullName>
    </recommendedName>
</protein>
<keyword evidence="2 6" id="KW-0699">rRNA-binding</keyword>
<dbReference type="InterPro" id="IPR020606">
    <property type="entry name" value="Ribosomal_uS7_CS"/>
</dbReference>
<dbReference type="GO" id="GO:0015935">
    <property type="term" value="C:small ribosomal subunit"/>
    <property type="evidence" value="ECO:0007669"/>
    <property type="project" value="InterPro"/>
</dbReference>
<dbReference type="NCBIfam" id="TIGR01029">
    <property type="entry name" value="rpsG_bact"/>
    <property type="match status" value="1"/>
</dbReference>
<dbReference type="AlphaFoldDB" id="A0A1F6CKU1"/>
<dbReference type="GO" id="GO:0003735">
    <property type="term" value="F:structural constituent of ribosome"/>
    <property type="evidence" value="ECO:0007669"/>
    <property type="project" value="InterPro"/>
</dbReference>
<name>A0A1F6CKU1_HANXR</name>
<evidence type="ECO:0000256" key="1">
    <source>
        <dbReference type="ARBA" id="ARBA00007151"/>
    </source>
</evidence>